<dbReference type="Pfam" id="PF01145">
    <property type="entry name" value="Band_7"/>
    <property type="match status" value="1"/>
</dbReference>
<dbReference type="Gene3D" id="3.30.479.30">
    <property type="entry name" value="Band 7 domain"/>
    <property type="match status" value="1"/>
</dbReference>
<dbReference type="EMBL" id="VSSQ01000017">
    <property type="protein sequence ID" value="MPL62321.1"/>
    <property type="molecule type" value="Genomic_DNA"/>
</dbReference>
<sequence>MEKNFDGFKMGGIAMLFIDLLILGFFFLIALMGGWFLLFVLVTFIVMFSWKGFTLNEPNEARVLTFFGKYVGTIKDTGFFWVNPFLSKKKLTLRARNLDIEPIKVNDKSGNPIMIGSVVVWKVSDTYKAIFEIDSASNTVMVSSGNPKDGSVPSFGIDRMKAYEHFVRVQGNAALRRVAGMYPYDQSEEKDLEGLTLRSDGEEINKILEKELGERLTIAGIEIVEARINYLAYAPEIAAVMLRRQQADAIIAAREKIVEGAVGMVKMALEKIDADKTVTLSEEKKAEIVGNLMVVLCSDESAQPVVNV</sequence>
<reference evidence="2" key="1">
    <citation type="submission" date="2019-08" db="EMBL/GenBank/DDBJ databases">
        <authorList>
            <person name="Kucharzyk K."/>
            <person name="Murdoch R.W."/>
            <person name="Higgins S."/>
            <person name="Loffler F."/>
        </authorList>
    </citation>
    <scope>NUCLEOTIDE SEQUENCE</scope>
</reference>
<dbReference type="InterPro" id="IPR036013">
    <property type="entry name" value="Band_7/SPFH_dom_sf"/>
</dbReference>
<evidence type="ECO:0000259" key="1">
    <source>
        <dbReference type="SMART" id="SM00244"/>
    </source>
</evidence>
<dbReference type="PANTHER" id="PTHR43446">
    <property type="entry name" value="MEMBRANE PROTEIN-RELATED"/>
    <property type="match status" value="1"/>
</dbReference>
<comment type="caution">
    <text evidence="2">The sequence shown here is derived from an EMBL/GenBank/DDBJ whole genome shotgun (WGS) entry which is preliminary data.</text>
</comment>
<organism evidence="2">
    <name type="scientific">bioreactor metagenome</name>
    <dbReference type="NCBI Taxonomy" id="1076179"/>
    <lineage>
        <taxon>unclassified sequences</taxon>
        <taxon>metagenomes</taxon>
        <taxon>ecological metagenomes</taxon>
    </lineage>
</organism>
<name>A0A644T8U4_9ZZZZ</name>
<accession>A0A644T8U4</accession>
<dbReference type="AlphaFoldDB" id="A0A644T8U4"/>
<dbReference type="InterPro" id="IPR001107">
    <property type="entry name" value="Band_7"/>
</dbReference>
<proteinExistence type="predicted"/>
<feature type="domain" description="Band 7" evidence="1">
    <location>
        <begin position="51"/>
        <end position="245"/>
    </location>
</feature>
<dbReference type="SMART" id="SM00244">
    <property type="entry name" value="PHB"/>
    <property type="match status" value="1"/>
</dbReference>
<dbReference type="CDD" id="cd03402">
    <property type="entry name" value="SPFH_like_u2"/>
    <property type="match status" value="1"/>
</dbReference>
<dbReference type="PANTHER" id="PTHR43446:SF1">
    <property type="entry name" value="BAND 7 DOMAIN-CONTAINING PROTEIN"/>
    <property type="match status" value="1"/>
</dbReference>
<protein>
    <recommendedName>
        <fullName evidence="1">Band 7 domain-containing protein</fullName>
    </recommendedName>
</protein>
<evidence type="ECO:0000313" key="2">
    <source>
        <dbReference type="EMBL" id="MPL62321.1"/>
    </source>
</evidence>
<gene>
    <name evidence="2" type="ORF">SDC9_07935</name>
</gene>